<accession>A0AAE3FIJ1</accession>
<reference evidence="5 6" key="1">
    <citation type="submission" date="2022-03" db="EMBL/GenBank/DDBJ databases">
        <title>Metagenome-assembled genomes from swine fecal metagenomes.</title>
        <authorList>
            <person name="Holman D.B."/>
            <person name="Kommadath A."/>
        </authorList>
    </citation>
    <scope>NUCLEOTIDE SEQUENCE [LARGE SCALE GENOMIC DNA]</scope>
    <source>
        <strain evidence="5">SUG147</strain>
    </source>
</reference>
<dbReference type="AlphaFoldDB" id="A0AAE3FIJ1"/>
<evidence type="ECO:0000313" key="5">
    <source>
        <dbReference type="EMBL" id="MCI5756493.1"/>
    </source>
</evidence>
<proteinExistence type="predicted"/>
<comment type="caution">
    <text evidence="5">The sequence shown here is derived from an EMBL/GenBank/DDBJ whole genome shotgun (WGS) entry which is preliminary data.</text>
</comment>
<evidence type="ECO:0000259" key="4">
    <source>
        <dbReference type="Pfam" id="PF18998"/>
    </source>
</evidence>
<feature type="region of interest" description="Disordered" evidence="1">
    <location>
        <begin position="354"/>
        <end position="377"/>
    </location>
</feature>
<dbReference type="Proteomes" id="UP001139365">
    <property type="component" value="Unassembled WGS sequence"/>
</dbReference>
<keyword evidence="3" id="KW-0732">Signal</keyword>
<keyword evidence="2" id="KW-1133">Transmembrane helix</keyword>
<dbReference type="EMBL" id="JALEMU010000156">
    <property type="protein sequence ID" value="MCI5756493.1"/>
    <property type="molecule type" value="Genomic_DNA"/>
</dbReference>
<evidence type="ECO:0000256" key="1">
    <source>
        <dbReference type="SAM" id="MobiDB-lite"/>
    </source>
</evidence>
<feature type="transmembrane region" description="Helical" evidence="2">
    <location>
        <begin position="385"/>
        <end position="408"/>
    </location>
</feature>
<feature type="signal peptide" evidence="3">
    <location>
        <begin position="1"/>
        <end position="27"/>
    </location>
</feature>
<name>A0AAE3FIJ1_9BACT</name>
<gene>
    <name evidence="5" type="ORF">MR241_09410</name>
</gene>
<evidence type="ECO:0000256" key="2">
    <source>
        <dbReference type="SAM" id="Phobius"/>
    </source>
</evidence>
<feature type="compositionally biased region" description="Low complexity" evidence="1">
    <location>
        <begin position="354"/>
        <end position="368"/>
    </location>
</feature>
<keyword evidence="2" id="KW-0812">Transmembrane</keyword>
<dbReference type="Pfam" id="PF18998">
    <property type="entry name" value="Flg_new_2"/>
    <property type="match status" value="2"/>
</dbReference>
<evidence type="ECO:0000256" key="3">
    <source>
        <dbReference type="SAM" id="SignalP"/>
    </source>
</evidence>
<organism evidence="5 6">
    <name type="scientific">Candidatus Colimorpha enterica</name>
    <dbReference type="NCBI Taxonomy" id="3083063"/>
    <lineage>
        <taxon>Bacteria</taxon>
        <taxon>Pseudomonadati</taxon>
        <taxon>Bacteroidota</taxon>
        <taxon>Bacteroidia</taxon>
        <taxon>Bacteroidales</taxon>
        <taxon>Candidatus Colimorpha</taxon>
    </lineage>
</organism>
<feature type="domain" description="Bacterial repeat" evidence="4">
    <location>
        <begin position="208"/>
        <end position="276"/>
    </location>
</feature>
<dbReference type="InterPro" id="IPR044060">
    <property type="entry name" value="Bacterial_rp_domain"/>
</dbReference>
<protein>
    <recommendedName>
        <fullName evidence="4">Bacterial repeat domain-containing protein</fullName>
    </recommendedName>
</protein>
<keyword evidence="2" id="KW-0472">Membrane</keyword>
<evidence type="ECO:0000313" key="6">
    <source>
        <dbReference type="Proteomes" id="UP001139365"/>
    </source>
</evidence>
<sequence>MKKIVRVMLAAVLVVLTAMSMYVPSSAAWKEGQVFDLYNTGFGKGLDLGQFSLWTNTQIPPNGAKPLDRFEVVDNPGPVYGMSGDDVIHFSQSNGLPVAHCWRGVYDYIVFTAPIDGIYDYKVTAHAWWANGDTEVGFYCNGSWRDPGMILGQGNTTFEGTYRLRKGEQIFFLFRLIYGESNDPVTIDEMKITLKEINGDQPAEYPVTVAGGAADSESSKYCEGELVTVSADKAEEGMQFEKWVAEGVTLEDETANPVSFRMPAGEVKLTAQYKEIVKHTVKVENGKLVNGKTEDKVAVGSPVTVSAPANNEAGDVFDHWEITGVEVEKNDSRQLNFVMPDGDVTLSAVYKSAASSGDNTGSNGTDTGKAPTTGDNKPADGSVNVVLVVVLTAAISIILTALVMYLIFDKKIKALKN</sequence>
<feature type="chain" id="PRO_5042051181" description="Bacterial repeat domain-containing protein" evidence="3">
    <location>
        <begin position="28"/>
        <end position="417"/>
    </location>
</feature>
<feature type="domain" description="Bacterial repeat" evidence="4">
    <location>
        <begin position="284"/>
        <end position="352"/>
    </location>
</feature>